<proteinExistence type="predicted"/>
<name>A0A828Z282_9LEPT</name>
<protein>
    <submittedName>
        <fullName evidence="1">Uncharacterized protein</fullName>
    </submittedName>
</protein>
<evidence type="ECO:0000313" key="1">
    <source>
        <dbReference type="EMBL" id="EKR64089.1"/>
    </source>
</evidence>
<sequence>MRILWDVVIFVCILYASVESPLRVVLSYELAVNGLLCSCEFVLFRRSVES</sequence>
<organism evidence="1 2">
    <name type="scientific">Leptospira weilii str. 2006001853</name>
    <dbReference type="NCBI Taxonomy" id="1001589"/>
    <lineage>
        <taxon>Bacteria</taxon>
        <taxon>Pseudomonadati</taxon>
        <taxon>Spirochaetota</taxon>
        <taxon>Spirochaetia</taxon>
        <taxon>Leptospirales</taxon>
        <taxon>Leptospiraceae</taxon>
        <taxon>Leptospira</taxon>
    </lineage>
</organism>
<dbReference type="AlphaFoldDB" id="A0A828Z282"/>
<accession>A0A828Z282</accession>
<comment type="caution">
    <text evidence="1">The sequence shown here is derived from an EMBL/GenBank/DDBJ whole genome shotgun (WGS) entry which is preliminary data.</text>
</comment>
<evidence type="ECO:0000313" key="2">
    <source>
        <dbReference type="Proteomes" id="UP000001338"/>
    </source>
</evidence>
<dbReference type="EMBL" id="AFLV02000052">
    <property type="protein sequence ID" value="EKR64089.1"/>
    <property type="molecule type" value="Genomic_DNA"/>
</dbReference>
<dbReference type="Proteomes" id="UP000001338">
    <property type="component" value="Unassembled WGS sequence"/>
</dbReference>
<gene>
    <name evidence="1" type="ORF">LEP1GSC036_0567</name>
</gene>
<reference evidence="1 2" key="1">
    <citation type="submission" date="2012-10" db="EMBL/GenBank/DDBJ databases">
        <authorList>
            <person name="Harkins D.M."/>
            <person name="Durkin A.S."/>
            <person name="Brinkac L.M."/>
            <person name="Haft D.H."/>
            <person name="Selengut J.D."/>
            <person name="Sanka R."/>
            <person name="DePew J."/>
            <person name="Purushe J."/>
            <person name="Whelen A.C."/>
            <person name="Vinetz J.M."/>
            <person name="Sutton G.G."/>
            <person name="Nierman W.C."/>
            <person name="Fouts D.E."/>
        </authorList>
    </citation>
    <scope>NUCLEOTIDE SEQUENCE [LARGE SCALE GENOMIC DNA]</scope>
    <source>
        <strain evidence="1 2">2006001853</strain>
    </source>
</reference>